<feature type="compositionally biased region" description="Low complexity" evidence="1">
    <location>
        <begin position="549"/>
        <end position="569"/>
    </location>
</feature>
<name>A0A5C3F3N6_9BASI</name>
<feature type="compositionally biased region" description="Low complexity" evidence="1">
    <location>
        <begin position="496"/>
        <end position="525"/>
    </location>
</feature>
<feature type="compositionally biased region" description="Low complexity" evidence="1">
    <location>
        <begin position="639"/>
        <end position="651"/>
    </location>
</feature>
<feature type="compositionally biased region" description="Basic and acidic residues" evidence="1">
    <location>
        <begin position="197"/>
        <end position="206"/>
    </location>
</feature>
<feature type="compositionally biased region" description="Polar residues" evidence="1">
    <location>
        <begin position="572"/>
        <end position="613"/>
    </location>
</feature>
<feature type="compositionally biased region" description="Basic and acidic residues" evidence="1">
    <location>
        <begin position="475"/>
        <end position="484"/>
    </location>
</feature>
<evidence type="ECO:0000313" key="2">
    <source>
        <dbReference type="EMBL" id="SPO38942.1"/>
    </source>
</evidence>
<proteinExistence type="predicted"/>
<gene>
    <name evidence="2" type="ORF">PSFLO_04421</name>
</gene>
<dbReference type="AlphaFoldDB" id="A0A5C3F3N6"/>
<evidence type="ECO:0000256" key="1">
    <source>
        <dbReference type="SAM" id="MobiDB-lite"/>
    </source>
</evidence>
<accession>A0A5C3F3N6</accession>
<dbReference type="OrthoDB" id="3366780at2759"/>
<feature type="compositionally biased region" description="Basic and acidic residues" evidence="1">
    <location>
        <begin position="61"/>
        <end position="76"/>
    </location>
</feature>
<organism evidence="2 3">
    <name type="scientific">Pseudozyma flocculosa</name>
    <dbReference type="NCBI Taxonomy" id="84751"/>
    <lineage>
        <taxon>Eukaryota</taxon>
        <taxon>Fungi</taxon>
        <taxon>Dikarya</taxon>
        <taxon>Basidiomycota</taxon>
        <taxon>Ustilaginomycotina</taxon>
        <taxon>Ustilaginomycetes</taxon>
        <taxon>Ustilaginales</taxon>
        <taxon>Ustilaginaceae</taxon>
        <taxon>Pseudozyma</taxon>
    </lineage>
</organism>
<feature type="compositionally biased region" description="Low complexity" evidence="1">
    <location>
        <begin position="25"/>
        <end position="46"/>
    </location>
</feature>
<evidence type="ECO:0000313" key="3">
    <source>
        <dbReference type="Proteomes" id="UP000323386"/>
    </source>
</evidence>
<dbReference type="EMBL" id="OOIP01000012">
    <property type="protein sequence ID" value="SPO38942.1"/>
    <property type="molecule type" value="Genomic_DNA"/>
</dbReference>
<sequence length="688" mass="69018">MAKSGATLSERIAALQRKTSNPVPSRSGGLSPGSSHGSSSGRLSPGDSPSRMGSNGSSNAVRDRIAKFQGNDERPLVPRSSFGVGAPNPELLGGARRGYPGSASKGSGAWGEGVLRPQMTGGVWLGGGSGGGWGDPATAPMRPQLTGGAFLNSGGRIPSFGSSSGRMQRGASSDAMPGSGRDAFADLDPDIVLTGRNRPESEEAKPLESGLPSHQPVSPTAEGKDGLPQLPDPPATDIDPARARQAREGLPATDGSFPTVCAAGELVRSGSGLSRHQGQLLTCPLLSASPLYCADVGFWLQIPEFPTTPSAVPETPRKSSNGQLGVAHGTPDTSIEIGVHGRSPEDVEKLRRKAKDLELEEKPLSADPEEPWVLQPSSLGPGGEVPKPLDPSEVAAASSSTPGGTSDTEPWVQGYGKPDAEADALAASSGPVIPADPRAPGDLPQRAQVERTSSGKVDPADPNAHKVMGAGLLVPHDEVAEAKAEQSGARASQDNGLAGIGASMISGSGSGSAASNENGASLASGPERLPNPPSADSKSTGNGNGIGNGAASTSVAAADSSASNLASPAFGSPTNERPSTPGTPQNGSITATNSAAATPTQSSFTASPTTSRLLSPAERARQAVAEARSKGSASGGNGTASSSSSSGKGSSQRLRRPPPGTVLSAADLDASDDDYEPGWASVISSSRS</sequence>
<feature type="compositionally biased region" description="Polar residues" evidence="1">
    <location>
        <begin position="51"/>
        <end position="60"/>
    </location>
</feature>
<feature type="region of interest" description="Disordered" evidence="1">
    <location>
        <begin position="309"/>
        <end position="347"/>
    </location>
</feature>
<reference evidence="2 3" key="1">
    <citation type="submission" date="2018-03" db="EMBL/GenBank/DDBJ databases">
        <authorList>
            <person name="Guldener U."/>
        </authorList>
    </citation>
    <scope>NUCLEOTIDE SEQUENCE [LARGE SCALE GENOMIC DNA]</scope>
    <source>
        <strain evidence="2 3">DAOM196992</strain>
    </source>
</reference>
<protein>
    <submittedName>
        <fullName evidence="2">Uncharacterized protein</fullName>
    </submittedName>
</protein>
<feature type="region of interest" description="Disordered" evidence="1">
    <location>
        <begin position="359"/>
        <end position="688"/>
    </location>
</feature>
<feature type="compositionally biased region" description="Gly residues" evidence="1">
    <location>
        <begin position="123"/>
        <end position="134"/>
    </location>
</feature>
<feature type="region of interest" description="Disordered" evidence="1">
    <location>
        <begin position="1"/>
        <end position="239"/>
    </location>
</feature>
<feature type="compositionally biased region" description="Low complexity" evidence="1">
    <location>
        <begin position="622"/>
        <end position="632"/>
    </location>
</feature>
<keyword evidence="3" id="KW-1185">Reference proteome</keyword>
<dbReference type="Proteomes" id="UP000323386">
    <property type="component" value="Unassembled WGS sequence"/>
</dbReference>